<organism evidence="7 8">
    <name type="scientific">Streptomyces mimosae</name>
    <dbReference type="NCBI Taxonomy" id="2586635"/>
    <lineage>
        <taxon>Bacteria</taxon>
        <taxon>Bacillati</taxon>
        <taxon>Actinomycetota</taxon>
        <taxon>Actinomycetes</taxon>
        <taxon>Kitasatosporales</taxon>
        <taxon>Streptomycetaceae</taxon>
        <taxon>Streptomyces</taxon>
    </lineage>
</organism>
<evidence type="ECO:0000259" key="6">
    <source>
        <dbReference type="PROSITE" id="PS50977"/>
    </source>
</evidence>
<dbReference type="InterPro" id="IPR009057">
    <property type="entry name" value="Homeodomain-like_sf"/>
</dbReference>
<comment type="caution">
    <text evidence="7">The sequence shown here is derived from an EMBL/GenBank/DDBJ whole genome shotgun (WGS) entry which is preliminary data.</text>
</comment>
<protein>
    <submittedName>
        <fullName evidence="7">TetR family transcriptional regulator</fullName>
    </submittedName>
</protein>
<dbReference type="GO" id="GO:0000976">
    <property type="term" value="F:transcription cis-regulatory region binding"/>
    <property type="evidence" value="ECO:0007669"/>
    <property type="project" value="TreeGrafter"/>
</dbReference>
<feature type="region of interest" description="Disordered" evidence="5">
    <location>
        <begin position="194"/>
        <end position="233"/>
    </location>
</feature>
<dbReference type="Gene3D" id="1.10.357.10">
    <property type="entry name" value="Tetracycline Repressor, domain 2"/>
    <property type="match status" value="1"/>
</dbReference>
<dbReference type="EMBL" id="VDLY02000018">
    <property type="protein sequence ID" value="KAB8161596.1"/>
    <property type="molecule type" value="Genomic_DNA"/>
</dbReference>
<feature type="compositionally biased region" description="Low complexity" evidence="5">
    <location>
        <begin position="223"/>
        <end position="233"/>
    </location>
</feature>
<feature type="DNA-binding region" description="H-T-H motif" evidence="4">
    <location>
        <begin position="31"/>
        <end position="50"/>
    </location>
</feature>
<dbReference type="AlphaFoldDB" id="A0A5N6A176"/>
<evidence type="ECO:0000256" key="5">
    <source>
        <dbReference type="SAM" id="MobiDB-lite"/>
    </source>
</evidence>
<dbReference type="OrthoDB" id="3237195at2"/>
<dbReference type="InterPro" id="IPR036271">
    <property type="entry name" value="Tet_transcr_reg_TetR-rel_C_sf"/>
</dbReference>
<keyword evidence="1" id="KW-0805">Transcription regulation</keyword>
<dbReference type="Pfam" id="PF21935">
    <property type="entry name" value="TetR_C_45"/>
    <property type="match status" value="1"/>
</dbReference>
<evidence type="ECO:0000256" key="4">
    <source>
        <dbReference type="PROSITE-ProRule" id="PRU00335"/>
    </source>
</evidence>
<sequence length="233" mass="25334">MARQERAERTRNIILDGAARAFDATGFQGTSLSDIVRESGVTKGALYFHFASKEALAQAIITEQFTVWDPFQDDEEPGVQTVIDLLHNMAESLQKDVRVRAGIRMVIEQGTFEDPDPAPYQRWMDAISRCLTLAQSRGDVLPDVDPEEAAGFIVGCWTGLQLSSQVFTGRADLHRSTTTMWQLLLPGLVPPRRLGRFRPEGSGAAAKANGQPVNGDGRRVNGDGEAPAGPAAD</sequence>
<feature type="domain" description="HTH tetR-type" evidence="6">
    <location>
        <begin position="8"/>
        <end position="68"/>
    </location>
</feature>
<keyword evidence="8" id="KW-1185">Reference proteome</keyword>
<dbReference type="InterPro" id="IPR023772">
    <property type="entry name" value="DNA-bd_HTH_TetR-type_CS"/>
</dbReference>
<accession>A0A5N6A176</accession>
<dbReference type="Proteomes" id="UP000314251">
    <property type="component" value="Unassembled WGS sequence"/>
</dbReference>
<evidence type="ECO:0000256" key="3">
    <source>
        <dbReference type="ARBA" id="ARBA00023163"/>
    </source>
</evidence>
<dbReference type="PANTHER" id="PTHR30055:SF234">
    <property type="entry name" value="HTH-TYPE TRANSCRIPTIONAL REGULATOR BETI"/>
    <property type="match status" value="1"/>
</dbReference>
<dbReference type="PRINTS" id="PR00455">
    <property type="entry name" value="HTHTETR"/>
</dbReference>
<dbReference type="InterPro" id="IPR050109">
    <property type="entry name" value="HTH-type_TetR-like_transc_reg"/>
</dbReference>
<evidence type="ECO:0000256" key="1">
    <source>
        <dbReference type="ARBA" id="ARBA00023015"/>
    </source>
</evidence>
<evidence type="ECO:0000256" key="2">
    <source>
        <dbReference type="ARBA" id="ARBA00023125"/>
    </source>
</evidence>
<dbReference type="InterPro" id="IPR054126">
    <property type="entry name" value="CprB_TetR_C"/>
</dbReference>
<gene>
    <name evidence="7" type="ORF">FH607_024785</name>
</gene>
<reference evidence="7" key="1">
    <citation type="submission" date="2019-10" db="EMBL/GenBank/DDBJ databases">
        <title>Nonomuraea sp. nov., isolated from Phyllanthus amarus.</title>
        <authorList>
            <person name="Klykleung N."/>
            <person name="Tanasupawat S."/>
        </authorList>
    </citation>
    <scope>NUCLEOTIDE SEQUENCE [LARGE SCALE GENOMIC DNA]</scope>
    <source>
        <strain evidence="7">3MP-10</strain>
    </source>
</reference>
<keyword evidence="3" id="KW-0804">Transcription</keyword>
<dbReference type="GO" id="GO:0003700">
    <property type="term" value="F:DNA-binding transcription factor activity"/>
    <property type="evidence" value="ECO:0007669"/>
    <property type="project" value="TreeGrafter"/>
</dbReference>
<dbReference type="SUPFAM" id="SSF46689">
    <property type="entry name" value="Homeodomain-like"/>
    <property type="match status" value="1"/>
</dbReference>
<dbReference type="SUPFAM" id="SSF48498">
    <property type="entry name" value="Tetracyclin repressor-like, C-terminal domain"/>
    <property type="match status" value="1"/>
</dbReference>
<dbReference type="InterPro" id="IPR001647">
    <property type="entry name" value="HTH_TetR"/>
</dbReference>
<name>A0A5N6A176_9ACTN</name>
<dbReference type="RefSeq" id="WP_139672779.1">
    <property type="nucleotide sequence ID" value="NZ_VDLY02000018.1"/>
</dbReference>
<keyword evidence="2 4" id="KW-0238">DNA-binding</keyword>
<evidence type="ECO:0000313" key="7">
    <source>
        <dbReference type="EMBL" id="KAB8161596.1"/>
    </source>
</evidence>
<dbReference type="PROSITE" id="PS01081">
    <property type="entry name" value="HTH_TETR_1"/>
    <property type="match status" value="1"/>
</dbReference>
<dbReference type="NCBIfam" id="NF041196">
    <property type="entry name" value="ScbR_bind_reg"/>
    <property type="match status" value="1"/>
</dbReference>
<dbReference type="PANTHER" id="PTHR30055">
    <property type="entry name" value="HTH-TYPE TRANSCRIPTIONAL REGULATOR RUTR"/>
    <property type="match status" value="1"/>
</dbReference>
<dbReference type="InterPro" id="IPR047923">
    <property type="entry name" value="ArpA-like"/>
</dbReference>
<dbReference type="PROSITE" id="PS50977">
    <property type="entry name" value="HTH_TETR_2"/>
    <property type="match status" value="1"/>
</dbReference>
<proteinExistence type="predicted"/>
<evidence type="ECO:0000313" key="8">
    <source>
        <dbReference type="Proteomes" id="UP000314251"/>
    </source>
</evidence>
<dbReference type="Pfam" id="PF00440">
    <property type="entry name" value="TetR_N"/>
    <property type="match status" value="1"/>
</dbReference>